<dbReference type="NCBIfam" id="TIGR02275">
    <property type="entry name" value="DHB_AMP_lig"/>
    <property type="match status" value="1"/>
</dbReference>
<dbReference type="InterPro" id="IPR050237">
    <property type="entry name" value="ATP-dep_AMP-bd_enzyme"/>
</dbReference>
<comment type="caution">
    <text evidence="5">The sequence shown here is derived from an EMBL/GenBank/DDBJ whole genome shotgun (WGS) entry which is preliminary data.</text>
</comment>
<evidence type="ECO:0000259" key="4">
    <source>
        <dbReference type="Pfam" id="PF13193"/>
    </source>
</evidence>
<comment type="pathway">
    <text evidence="1">Siderophore biosynthesis.</text>
</comment>
<feature type="domain" description="AMP-binding enzyme C-terminal" evidence="4">
    <location>
        <begin position="447"/>
        <end position="521"/>
    </location>
</feature>
<name>A0ABT2K9R6_9RHOB</name>
<dbReference type="InterPro" id="IPR020845">
    <property type="entry name" value="AMP-binding_CS"/>
</dbReference>
<proteinExistence type="predicted"/>
<dbReference type="PANTHER" id="PTHR43767">
    <property type="entry name" value="LONG-CHAIN-FATTY-ACID--COA LIGASE"/>
    <property type="match status" value="1"/>
</dbReference>
<feature type="domain" description="AMP-dependent synthetase/ligase" evidence="3">
    <location>
        <begin position="31"/>
        <end position="396"/>
    </location>
</feature>
<sequence length="541" mass="58587">MIEFAPWPKELGQIYRQRGYWIGRPLCAGIEAQASARPEAAAIICKGRHVSYAELDRAATNLAAYLSGRGLGRGDTALVQLPNVAEFYIVFLALMKLGVAPVNALYSHRQIELSSYADQIQPRLLIADRAHSLFGDDAFLAQLQALIPNLSEALFLGDEQASRSLTHWLSRDASPPPGMAPTPAHSVAFFQLSGGSTGTPKLIPRTHDDYDYSVRESVRICGVTQQTRFLCALPAPHNFLLSSPGALGVFHAGGTVVMADSPDPLSCFDLIARHSVTMAALVPSAVGLWIQAAETRGAPPAPLDHLLVGGASFAEAQARQVPDKLGCRLQQVFGMAEGLVNYTRLDDPEDVVFTTQGRPISPDDEIRILSEDGSPVPDGETGQLAVRGPYTFRGYYLAPDQNARAFDADGFYFSGDLVRRTAGGNLRVVGRVKDQINRGGEKIASEEVEHLLLRHAEIRQVALVPMPDAGLGEKSCAFVVARTNLRGVDLRRHLTGLGIADYKLPDRFRFVDDLPLTAVGKPDKRQLRAQLELAEKPGATG</sequence>
<dbReference type="Gene3D" id="3.30.300.30">
    <property type="match status" value="1"/>
</dbReference>
<dbReference type="InterPro" id="IPR042099">
    <property type="entry name" value="ANL_N_sf"/>
</dbReference>
<keyword evidence="6" id="KW-1185">Reference proteome</keyword>
<dbReference type="InterPro" id="IPR011963">
    <property type="entry name" value="DHB_AMP_lig"/>
</dbReference>
<dbReference type="PROSITE" id="PS00455">
    <property type="entry name" value="AMP_BINDING"/>
    <property type="match status" value="1"/>
</dbReference>
<organism evidence="5 6">
    <name type="scientific">Paracoccus maritimus</name>
    <dbReference type="NCBI Taxonomy" id="2933292"/>
    <lineage>
        <taxon>Bacteria</taxon>
        <taxon>Pseudomonadati</taxon>
        <taxon>Pseudomonadota</taxon>
        <taxon>Alphaproteobacteria</taxon>
        <taxon>Rhodobacterales</taxon>
        <taxon>Paracoccaceae</taxon>
        <taxon>Paracoccus</taxon>
    </lineage>
</organism>
<evidence type="ECO:0000313" key="5">
    <source>
        <dbReference type="EMBL" id="MCT4333273.1"/>
    </source>
</evidence>
<evidence type="ECO:0000256" key="1">
    <source>
        <dbReference type="ARBA" id="ARBA00004924"/>
    </source>
</evidence>
<dbReference type="RefSeq" id="WP_260277160.1">
    <property type="nucleotide sequence ID" value="NZ_JANAVZ010000005.1"/>
</dbReference>
<evidence type="ECO:0000259" key="3">
    <source>
        <dbReference type="Pfam" id="PF00501"/>
    </source>
</evidence>
<dbReference type="NCBIfam" id="NF008192">
    <property type="entry name" value="PRK10946.1"/>
    <property type="match status" value="1"/>
</dbReference>
<dbReference type="EMBL" id="JANAVZ010000005">
    <property type="protein sequence ID" value="MCT4333273.1"/>
    <property type="molecule type" value="Genomic_DNA"/>
</dbReference>
<dbReference type="Gene3D" id="3.40.50.12780">
    <property type="entry name" value="N-terminal domain of ligase-like"/>
    <property type="match status" value="1"/>
</dbReference>
<dbReference type="Proteomes" id="UP001320702">
    <property type="component" value="Unassembled WGS sequence"/>
</dbReference>
<gene>
    <name evidence="5" type="ORF">MU516_10385</name>
</gene>
<keyword evidence="2" id="KW-0436">Ligase</keyword>
<dbReference type="InterPro" id="IPR045851">
    <property type="entry name" value="AMP-bd_C_sf"/>
</dbReference>
<evidence type="ECO:0000313" key="6">
    <source>
        <dbReference type="Proteomes" id="UP001320702"/>
    </source>
</evidence>
<dbReference type="InterPro" id="IPR025110">
    <property type="entry name" value="AMP-bd_C"/>
</dbReference>
<evidence type="ECO:0000256" key="2">
    <source>
        <dbReference type="ARBA" id="ARBA00022598"/>
    </source>
</evidence>
<reference evidence="5 6" key="1">
    <citation type="submission" date="2022-04" db="EMBL/GenBank/DDBJ databases">
        <title>Paracoccus sp. YLB-12 draft genome sequence.</title>
        <authorList>
            <person name="Yu L."/>
        </authorList>
    </citation>
    <scope>NUCLEOTIDE SEQUENCE [LARGE SCALE GENOMIC DNA]</scope>
    <source>
        <strain evidence="5 6">YLB-12</strain>
    </source>
</reference>
<dbReference type="PANTHER" id="PTHR43767:SF10">
    <property type="entry name" value="SURFACTIN SYNTHASE SUBUNIT 1"/>
    <property type="match status" value="1"/>
</dbReference>
<dbReference type="Pfam" id="PF13193">
    <property type="entry name" value="AMP-binding_C"/>
    <property type="match status" value="1"/>
</dbReference>
<dbReference type="InterPro" id="IPR000873">
    <property type="entry name" value="AMP-dep_synth/lig_dom"/>
</dbReference>
<dbReference type="SUPFAM" id="SSF56801">
    <property type="entry name" value="Acetyl-CoA synthetase-like"/>
    <property type="match status" value="1"/>
</dbReference>
<protein>
    <submittedName>
        <fullName evidence="5">(2,3-dihydroxybenzoyl)adenylate synthase</fullName>
    </submittedName>
</protein>
<dbReference type="Pfam" id="PF00501">
    <property type="entry name" value="AMP-binding"/>
    <property type="match status" value="1"/>
</dbReference>
<accession>A0ABT2K9R6</accession>